<feature type="compositionally biased region" description="Basic and acidic residues" evidence="1">
    <location>
        <begin position="145"/>
        <end position="156"/>
    </location>
</feature>
<feature type="region of interest" description="Disordered" evidence="1">
    <location>
        <begin position="120"/>
        <end position="176"/>
    </location>
</feature>
<sequence>MIDQGELFSIPSPCQGICEVNNRGYCKGCLRNRTERFHWLEFTAYQQQLIINNCEKRRQKIIASRNAIDVEEEELEIPQFDLFTPPTELTLVEDKPDAATSVLIDDKNTVPENVEEITVETEVEESSSNSLFADSVDATPQKESTTSDDKKAEKPAKTQRNSTSQPPDSDQLDMFS</sequence>
<feature type="compositionally biased region" description="Polar residues" evidence="1">
    <location>
        <begin position="158"/>
        <end position="168"/>
    </location>
</feature>
<protein>
    <submittedName>
        <fullName evidence="2">Predicted Fe-S protein</fullName>
    </submittedName>
</protein>
<accession>A0A170PLA9</accession>
<evidence type="ECO:0000313" key="2">
    <source>
        <dbReference type="EMBL" id="CUS41092.1"/>
    </source>
</evidence>
<dbReference type="PANTHER" id="PTHR35175:SF1">
    <property type="entry name" value="OXIDOREDUCTASE"/>
    <property type="match status" value="1"/>
</dbReference>
<dbReference type="PANTHER" id="PTHR35175">
    <property type="entry name" value="DUF1289 DOMAIN-CONTAINING PROTEIN"/>
    <property type="match status" value="1"/>
</dbReference>
<dbReference type="Pfam" id="PF06945">
    <property type="entry name" value="DUF1289"/>
    <property type="match status" value="1"/>
</dbReference>
<gene>
    <name evidence="2" type="ORF">MGWOODY_Tha651</name>
</gene>
<dbReference type="InterPro" id="IPR010710">
    <property type="entry name" value="DUF1289"/>
</dbReference>
<organism evidence="2">
    <name type="scientific">hydrothermal vent metagenome</name>
    <dbReference type="NCBI Taxonomy" id="652676"/>
    <lineage>
        <taxon>unclassified sequences</taxon>
        <taxon>metagenomes</taxon>
        <taxon>ecological metagenomes</taxon>
    </lineage>
</organism>
<dbReference type="AlphaFoldDB" id="A0A170PLA9"/>
<proteinExistence type="predicted"/>
<name>A0A170PLA9_9ZZZZ</name>
<dbReference type="EMBL" id="CZQC01000036">
    <property type="protein sequence ID" value="CUS41092.1"/>
    <property type="molecule type" value="Genomic_DNA"/>
</dbReference>
<reference evidence="2" key="1">
    <citation type="submission" date="2015-10" db="EMBL/GenBank/DDBJ databases">
        <authorList>
            <person name="Gilbert D.G."/>
        </authorList>
    </citation>
    <scope>NUCLEOTIDE SEQUENCE</scope>
</reference>
<evidence type="ECO:0000256" key="1">
    <source>
        <dbReference type="SAM" id="MobiDB-lite"/>
    </source>
</evidence>